<sequence length="250" mass="26262">MTTVTKTPATGRGAPPAGGIRAAWVAAHAPAAGVPRWARVAACAVPFTVLPASLWRIATCTFHVPIVRGDVLSGVTSSGVPGLPLWLYVILLSIVSELLAFTAVGLISTWGEVFPRWVPVLRGRRVPTLVAVVPAALGAAVLTLLWTWVAVTLSLGLRIDGRPQLQDAPVSFGDWKGLVAVAAYAPLLLWGPLLAAVTVSYWRRRRRGGWQGESREHVAFGAEVAAGAGKLPAGGVRADRRGARAGARCH</sequence>
<organism evidence="2 3">
    <name type="scientific">Rugosimonospora africana</name>
    <dbReference type="NCBI Taxonomy" id="556532"/>
    <lineage>
        <taxon>Bacteria</taxon>
        <taxon>Bacillati</taxon>
        <taxon>Actinomycetota</taxon>
        <taxon>Actinomycetes</taxon>
        <taxon>Micromonosporales</taxon>
        <taxon>Micromonosporaceae</taxon>
        <taxon>Rugosimonospora</taxon>
    </lineage>
</organism>
<feature type="transmembrane region" description="Helical" evidence="1">
    <location>
        <begin position="128"/>
        <end position="157"/>
    </location>
</feature>
<dbReference type="AlphaFoldDB" id="A0A8J3VUH2"/>
<feature type="transmembrane region" description="Helical" evidence="1">
    <location>
        <begin position="177"/>
        <end position="202"/>
    </location>
</feature>
<gene>
    <name evidence="2" type="ORF">Raf01_71110</name>
</gene>
<reference evidence="2" key="1">
    <citation type="submission" date="2021-01" db="EMBL/GenBank/DDBJ databases">
        <title>Whole genome shotgun sequence of Rugosimonospora africana NBRC 104875.</title>
        <authorList>
            <person name="Komaki H."/>
            <person name="Tamura T."/>
        </authorList>
    </citation>
    <scope>NUCLEOTIDE SEQUENCE</scope>
    <source>
        <strain evidence="2">NBRC 104875</strain>
    </source>
</reference>
<feature type="transmembrane region" description="Helical" evidence="1">
    <location>
        <begin position="85"/>
        <end position="107"/>
    </location>
</feature>
<dbReference type="Proteomes" id="UP000642748">
    <property type="component" value="Unassembled WGS sequence"/>
</dbReference>
<comment type="caution">
    <text evidence="2">The sequence shown here is derived from an EMBL/GenBank/DDBJ whole genome shotgun (WGS) entry which is preliminary data.</text>
</comment>
<keyword evidence="1" id="KW-0812">Transmembrane</keyword>
<proteinExistence type="predicted"/>
<evidence type="ECO:0000313" key="3">
    <source>
        <dbReference type="Proteomes" id="UP000642748"/>
    </source>
</evidence>
<keyword evidence="3" id="KW-1185">Reference proteome</keyword>
<accession>A0A8J3VUH2</accession>
<evidence type="ECO:0000256" key="1">
    <source>
        <dbReference type="SAM" id="Phobius"/>
    </source>
</evidence>
<keyword evidence="1" id="KW-0472">Membrane</keyword>
<keyword evidence="1" id="KW-1133">Transmembrane helix</keyword>
<evidence type="ECO:0000313" key="2">
    <source>
        <dbReference type="EMBL" id="GIH18939.1"/>
    </source>
</evidence>
<dbReference type="EMBL" id="BONZ01000075">
    <property type="protein sequence ID" value="GIH18939.1"/>
    <property type="molecule type" value="Genomic_DNA"/>
</dbReference>
<protein>
    <submittedName>
        <fullName evidence="2">Uncharacterized protein</fullName>
    </submittedName>
</protein>
<name>A0A8J3VUH2_9ACTN</name>